<dbReference type="OrthoDB" id="9798161at2"/>
<dbReference type="Pfam" id="PF01797">
    <property type="entry name" value="Y1_Tnp"/>
    <property type="match status" value="1"/>
</dbReference>
<dbReference type="RefSeq" id="WP_146521664.1">
    <property type="nucleotide sequence ID" value="NZ_CP151726.1"/>
</dbReference>
<dbReference type="SUPFAM" id="SSF143422">
    <property type="entry name" value="Transposase IS200-like"/>
    <property type="match status" value="1"/>
</dbReference>
<organism evidence="2 3">
    <name type="scientific">Stieleria varia</name>
    <dbReference type="NCBI Taxonomy" id="2528005"/>
    <lineage>
        <taxon>Bacteria</taxon>
        <taxon>Pseudomonadati</taxon>
        <taxon>Planctomycetota</taxon>
        <taxon>Planctomycetia</taxon>
        <taxon>Pirellulales</taxon>
        <taxon>Pirellulaceae</taxon>
        <taxon>Stieleria</taxon>
    </lineage>
</organism>
<dbReference type="InterPro" id="IPR036515">
    <property type="entry name" value="Transposase_17_sf"/>
</dbReference>
<evidence type="ECO:0000313" key="2">
    <source>
        <dbReference type="EMBL" id="TWU01202.1"/>
    </source>
</evidence>
<feature type="domain" description="Transposase IS200-like" evidence="1">
    <location>
        <begin position="4"/>
        <end position="117"/>
    </location>
</feature>
<sequence length="147" mass="16905">MSTYHSIHFHIVFSTKHRKPWIEEEWIEDFHSYIGGTIKGLGAIPLKVGGVADHVHLLVGCKTTHRPCDLVREIKKAATAWVHSEIGFMPFVWQDGYAIFSVSPDACSTVSRYIENQKEHHRKMTFLEELVEILKLAGIEFDPQYLE</sequence>
<proteinExistence type="predicted"/>
<protein>
    <submittedName>
        <fullName evidence="2">Transposase IS200 like protein</fullName>
    </submittedName>
</protein>
<comment type="caution">
    <text evidence="2">The sequence shown here is derived from an EMBL/GenBank/DDBJ whole genome shotgun (WGS) entry which is preliminary data.</text>
</comment>
<dbReference type="InterPro" id="IPR002686">
    <property type="entry name" value="Transposase_17"/>
</dbReference>
<dbReference type="SMART" id="SM01321">
    <property type="entry name" value="Y1_Tnp"/>
    <property type="match status" value="1"/>
</dbReference>
<dbReference type="Proteomes" id="UP000320176">
    <property type="component" value="Unassembled WGS sequence"/>
</dbReference>
<gene>
    <name evidence="2" type="ORF">Pla52n_45740</name>
</gene>
<reference evidence="2 3" key="1">
    <citation type="submission" date="2019-02" db="EMBL/GenBank/DDBJ databases">
        <title>Deep-cultivation of Planctomycetes and their phenomic and genomic characterization uncovers novel biology.</title>
        <authorList>
            <person name="Wiegand S."/>
            <person name="Jogler M."/>
            <person name="Boedeker C."/>
            <person name="Pinto D."/>
            <person name="Vollmers J."/>
            <person name="Rivas-Marin E."/>
            <person name="Kohn T."/>
            <person name="Peeters S.H."/>
            <person name="Heuer A."/>
            <person name="Rast P."/>
            <person name="Oberbeckmann S."/>
            <person name="Bunk B."/>
            <person name="Jeske O."/>
            <person name="Meyerdierks A."/>
            <person name="Storesund J.E."/>
            <person name="Kallscheuer N."/>
            <person name="Luecker S."/>
            <person name="Lage O.M."/>
            <person name="Pohl T."/>
            <person name="Merkel B.J."/>
            <person name="Hornburger P."/>
            <person name="Mueller R.-W."/>
            <person name="Bruemmer F."/>
            <person name="Labrenz M."/>
            <person name="Spormann A.M."/>
            <person name="Op Den Camp H."/>
            <person name="Overmann J."/>
            <person name="Amann R."/>
            <person name="Jetten M.S.M."/>
            <person name="Mascher T."/>
            <person name="Medema M.H."/>
            <person name="Devos D.P."/>
            <person name="Kaster A.-K."/>
            <person name="Ovreas L."/>
            <person name="Rohde M."/>
            <person name="Galperin M.Y."/>
            <person name="Jogler C."/>
        </authorList>
    </citation>
    <scope>NUCLEOTIDE SEQUENCE [LARGE SCALE GENOMIC DNA]</scope>
    <source>
        <strain evidence="2 3">Pla52n</strain>
    </source>
</reference>
<dbReference type="GO" id="GO:0004803">
    <property type="term" value="F:transposase activity"/>
    <property type="evidence" value="ECO:0007669"/>
    <property type="project" value="InterPro"/>
</dbReference>
<name>A0A5C6AQE0_9BACT</name>
<dbReference type="NCBIfam" id="NF033573">
    <property type="entry name" value="transpos_IS200"/>
    <property type="match status" value="1"/>
</dbReference>
<dbReference type="PANTHER" id="PTHR33360:SF2">
    <property type="entry name" value="TRANSPOSASE FOR INSERTION SEQUENCE ELEMENT IS200"/>
    <property type="match status" value="1"/>
</dbReference>
<keyword evidence="3" id="KW-1185">Reference proteome</keyword>
<dbReference type="GO" id="GO:0003677">
    <property type="term" value="F:DNA binding"/>
    <property type="evidence" value="ECO:0007669"/>
    <property type="project" value="InterPro"/>
</dbReference>
<dbReference type="Gene3D" id="3.30.70.1290">
    <property type="entry name" value="Transposase IS200-like"/>
    <property type="match status" value="1"/>
</dbReference>
<dbReference type="AlphaFoldDB" id="A0A5C6AQE0"/>
<dbReference type="EMBL" id="SJPN01000005">
    <property type="protein sequence ID" value="TWU01202.1"/>
    <property type="molecule type" value="Genomic_DNA"/>
</dbReference>
<evidence type="ECO:0000259" key="1">
    <source>
        <dbReference type="SMART" id="SM01321"/>
    </source>
</evidence>
<accession>A0A5C6AQE0</accession>
<dbReference type="GO" id="GO:0006313">
    <property type="term" value="P:DNA transposition"/>
    <property type="evidence" value="ECO:0007669"/>
    <property type="project" value="InterPro"/>
</dbReference>
<dbReference type="PANTHER" id="PTHR33360">
    <property type="entry name" value="TRANSPOSASE FOR INSERTION SEQUENCE ELEMENT IS200"/>
    <property type="match status" value="1"/>
</dbReference>
<evidence type="ECO:0000313" key="3">
    <source>
        <dbReference type="Proteomes" id="UP000320176"/>
    </source>
</evidence>